<evidence type="ECO:0000313" key="3">
    <source>
        <dbReference type="EMBL" id="CCE95461.1"/>
    </source>
</evidence>
<dbReference type="AlphaFoldDB" id="G9A405"/>
<dbReference type="HOGENOM" id="CLU_089876_4_0_5"/>
<dbReference type="GO" id="GO:0016790">
    <property type="term" value="F:thiolester hydrolase activity"/>
    <property type="evidence" value="ECO:0007669"/>
    <property type="project" value="UniProtKB-ARBA"/>
</dbReference>
<feature type="region of interest" description="Disordered" evidence="1">
    <location>
        <begin position="1"/>
        <end position="21"/>
    </location>
</feature>
<dbReference type="eggNOG" id="COG2050">
    <property type="taxonomic scope" value="Bacteria"/>
</dbReference>
<accession>G9A405</accession>
<dbReference type="EMBL" id="HE616890">
    <property type="protein sequence ID" value="CCE95461.1"/>
    <property type="molecule type" value="Genomic_DNA"/>
</dbReference>
<name>G9A405_SINF1</name>
<dbReference type="SUPFAM" id="SSF54637">
    <property type="entry name" value="Thioesterase/thiol ester dehydrase-isomerase"/>
    <property type="match status" value="1"/>
</dbReference>
<dbReference type="Pfam" id="PF03061">
    <property type="entry name" value="4HBT"/>
    <property type="match status" value="1"/>
</dbReference>
<evidence type="ECO:0000256" key="1">
    <source>
        <dbReference type="SAM" id="MobiDB-lite"/>
    </source>
</evidence>
<gene>
    <name evidence="3" type="ordered locus">SFHH103_00962</name>
</gene>
<protein>
    <submittedName>
        <fullName evidence="3">UPF0152 protein SSO1253</fullName>
    </submittedName>
</protein>
<dbReference type="KEGG" id="sfh:SFHH103_00962"/>
<reference evidence="3 4" key="1">
    <citation type="journal article" date="2012" name="J. Bacteriol.">
        <title>Genome sequence of the soybean symbiont Sinorhizobium fredii HH103.</title>
        <authorList>
            <person name="Weidner S."/>
            <person name="Becker A."/>
            <person name="Bonilla I."/>
            <person name="Jaenicke S."/>
            <person name="Lloret J."/>
            <person name="Margaret I."/>
            <person name="Puhler A."/>
            <person name="Ruiz-Sainz J.E."/>
            <person name="Schneiker-Bekel S."/>
            <person name="Szczepanowski R."/>
            <person name="Vinardell J.M."/>
            <person name="Zehner S."/>
            <person name="Gottfert M."/>
        </authorList>
    </citation>
    <scope>NUCLEOTIDE SEQUENCE [LARGE SCALE GENOMIC DNA]</scope>
    <source>
        <strain evidence="3 4">HH103</strain>
    </source>
</reference>
<dbReference type="PATRIC" id="fig|380.5.peg.1026"/>
<sequence>MQRHPPWSSPVHRRSARGTPPLAVFQPRRHRRLRPFSALHDGRGRPVTAARNGGMRMTLQPIMTVEELNRFLDTDFPQVHSDGKIFAVTDTGPGFATMRLDPNERHIRPGGTVSGPTLFALADVSAYVALIAHIGPVALAVTTNLNINFLRKPDPVPLECTCRILKLGKRLAVLDASIRPVGEVELVAHATATYSIPPR</sequence>
<evidence type="ECO:0000259" key="2">
    <source>
        <dbReference type="Pfam" id="PF03061"/>
    </source>
</evidence>
<dbReference type="CDD" id="cd03443">
    <property type="entry name" value="PaaI_thioesterase"/>
    <property type="match status" value="1"/>
</dbReference>
<feature type="domain" description="Thioesterase" evidence="2">
    <location>
        <begin position="110"/>
        <end position="179"/>
    </location>
</feature>
<dbReference type="STRING" id="1117943.SFHH103_00962"/>
<dbReference type="InterPro" id="IPR029069">
    <property type="entry name" value="HotDog_dom_sf"/>
</dbReference>
<proteinExistence type="predicted"/>
<dbReference type="InterPro" id="IPR006683">
    <property type="entry name" value="Thioestr_dom"/>
</dbReference>
<dbReference type="Proteomes" id="UP000007735">
    <property type="component" value="Chromosome"/>
</dbReference>
<evidence type="ECO:0000313" key="4">
    <source>
        <dbReference type="Proteomes" id="UP000007735"/>
    </source>
</evidence>
<organism evidence="3 4">
    <name type="scientific">Sinorhizobium fredii (strain HH103)</name>
    <dbReference type="NCBI Taxonomy" id="1117943"/>
    <lineage>
        <taxon>Bacteria</taxon>
        <taxon>Pseudomonadati</taxon>
        <taxon>Pseudomonadota</taxon>
        <taxon>Alphaproteobacteria</taxon>
        <taxon>Hyphomicrobiales</taxon>
        <taxon>Rhizobiaceae</taxon>
        <taxon>Sinorhizobium/Ensifer group</taxon>
        <taxon>Sinorhizobium</taxon>
    </lineage>
</organism>
<dbReference type="Gene3D" id="3.10.129.10">
    <property type="entry name" value="Hotdog Thioesterase"/>
    <property type="match status" value="1"/>
</dbReference>